<dbReference type="SUPFAM" id="SSF47384">
    <property type="entry name" value="Homodimeric domain of signal transducing histidine kinase"/>
    <property type="match status" value="1"/>
</dbReference>
<proteinExistence type="predicted"/>
<comment type="catalytic activity">
    <reaction evidence="1">
        <text>ATP + protein L-histidine = ADP + protein N-phospho-L-histidine.</text>
        <dbReference type="EC" id="2.7.13.3"/>
    </reaction>
</comment>
<dbReference type="InterPro" id="IPR004105">
    <property type="entry name" value="CheA-like_dim"/>
</dbReference>
<keyword evidence="3" id="KW-0418">Kinase</keyword>
<evidence type="ECO:0000256" key="1">
    <source>
        <dbReference type="ARBA" id="ARBA00000085"/>
    </source>
</evidence>
<dbReference type="InterPro" id="IPR037006">
    <property type="entry name" value="CheA-like_homodim_sf"/>
</dbReference>
<evidence type="ECO:0000256" key="2">
    <source>
        <dbReference type="ARBA" id="ARBA00012438"/>
    </source>
</evidence>
<protein>
    <recommendedName>
        <fullName evidence="2">histidine kinase</fullName>
        <ecNumber evidence="2">2.7.13.3</ecNumber>
    </recommendedName>
</protein>
<dbReference type="InterPro" id="IPR036097">
    <property type="entry name" value="HisK_dim/P_sf"/>
</dbReference>
<dbReference type="Proteomes" id="UP001164803">
    <property type="component" value="Chromosome"/>
</dbReference>
<organism evidence="7 8">
    <name type="scientific">Alicyclobacillus dauci</name>
    <dbReference type="NCBI Taxonomy" id="1475485"/>
    <lineage>
        <taxon>Bacteria</taxon>
        <taxon>Bacillati</taxon>
        <taxon>Bacillota</taxon>
        <taxon>Bacilli</taxon>
        <taxon>Bacillales</taxon>
        <taxon>Alicyclobacillaceae</taxon>
        <taxon>Alicyclobacillus</taxon>
    </lineage>
</organism>
<evidence type="ECO:0000256" key="3">
    <source>
        <dbReference type="ARBA" id="ARBA00022777"/>
    </source>
</evidence>
<dbReference type="EC" id="2.7.13.3" evidence="2"/>
<feature type="region of interest" description="Disordered" evidence="5">
    <location>
        <begin position="67"/>
        <end position="105"/>
    </location>
</feature>
<feature type="domain" description="Histidine kinase CheA-like homodimeric" evidence="6">
    <location>
        <begin position="104"/>
        <end position="159"/>
    </location>
</feature>
<dbReference type="EMBL" id="CP104064">
    <property type="protein sequence ID" value="WAH36480.1"/>
    <property type="molecule type" value="Genomic_DNA"/>
</dbReference>
<dbReference type="Gene3D" id="1.10.287.560">
    <property type="entry name" value="Histidine kinase CheA-like, homodimeric domain"/>
    <property type="match status" value="1"/>
</dbReference>
<name>A0ABY6Z0T4_9BACL</name>
<evidence type="ECO:0000256" key="4">
    <source>
        <dbReference type="ARBA" id="ARBA00023012"/>
    </source>
</evidence>
<feature type="compositionally biased region" description="Polar residues" evidence="5">
    <location>
        <begin position="96"/>
        <end position="105"/>
    </location>
</feature>
<evidence type="ECO:0000313" key="7">
    <source>
        <dbReference type="EMBL" id="WAH36480.1"/>
    </source>
</evidence>
<keyword evidence="8" id="KW-1185">Reference proteome</keyword>
<evidence type="ECO:0000313" key="8">
    <source>
        <dbReference type="Proteomes" id="UP001164803"/>
    </source>
</evidence>
<accession>A0ABY6Z0T4</accession>
<sequence length="181" mass="19832">MGDISRLGDVVQITPPLTEIEQLNDSQVFGFQVVLVTDGDLQWMKQSLSDLEGDGIRITLAPVAQPQHPAAIESRSESGPAATADHVAQPKAMPSSPASANRKTQSVRVDVERLENLMNLVGELVIEQARIHQVGNLLGRELNNNDSRSHAWRHCTTRFLGGFRITRERHDSPYAAHGVAV</sequence>
<reference evidence="7" key="1">
    <citation type="submission" date="2022-08" db="EMBL/GenBank/DDBJ databases">
        <title>Alicyclobacillus dauci DSM2870, complete genome.</title>
        <authorList>
            <person name="Wang Q."/>
            <person name="Cai R."/>
            <person name="Wang Z."/>
        </authorList>
    </citation>
    <scope>NUCLEOTIDE SEQUENCE</scope>
    <source>
        <strain evidence="7">DSM 28700</strain>
    </source>
</reference>
<gene>
    <name evidence="7" type="ORF">NZD86_20055</name>
</gene>
<dbReference type="SMART" id="SM01231">
    <property type="entry name" value="H-kinase_dim"/>
    <property type="match status" value="1"/>
</dbReference>
<keyword evidence="3" id="KW-0808">Transferase</keyword>
<keyword evidence="4" id="KW-0902">Two-component regulatory system</keyword>
<dbReference type="Pfam" id="PF02895">
    <property type="entry name" value="H-kinase_dim"/>
    <property type="match status" value="1"/>
</dbReference>
<evidence type="ECO:0000256" key="5">
    <source>
        <dbReference type="SAM" id="MobiDB-lite"/>
    </source>
</evidence>
<evidence type="ECO:0000259" key="6">
    <source>
        <dbReference type="SMART" id="SM01231"/>
    </source>
</evidence>